<dbReference type="InterPro" id="IPR036533">
    <property type="entry name" value="BAG_dom_sf"/>
</dbReference>
<keyword evidence="4" id="KW-1185">Reference proteome</keyword>
<dbReference type="AlphaFoldDB" id="A0A482VL02"/>
<dbReference type="InterPro" id="IPR003103">
    <property type="entry name" value="BAG_domain"/>
</dbReference>
<dbReference type="SUPFAM" id="SSF63491">
    <property type="entry name" value="BAG domain"/>
    <property type="match status" value="1"/>
</dbReference>
<feature type="compositionally biased region" description="Basic and acidic residues" evidence="1">
    <location>
        <begin position="1"/>
        <end position="10"/>
    </location>
</feature>
<evidence type="ECO:0000259" key="2">
    <source>
        <dbReference type="PROSITE" id="PS51035"/>
    </source>
</evidence>
<evidence type="ECO:0000313" key="3">
    <source>
        <dbReference type="EMBL" id="RZC33197.1"/>
    </source>
</evidence>
<protein>
    <submittedName>
        <fullName evidence="3">BAG domain containing protein</fullName>
    </submittedName>
</protein>
<reference evidence="3 4" key="1">
    <citation type="submission" date="2017-03" db="EMBL/GenBank/DDBJ databases">
        <title>Genome of the blue death feigning beetle - Asbolus verrucosus.</title>
        <authorList>
            <person name="Rider S.D."/>
        </authorList>
    </citation>
    <scope>NUCLEOTIDE SEQUENCE [LARGE SCALE GENOMIC DNA]</scope>
    <source>
        <strain evidence="3">Butters</strain>
        <tissue evidence="3">Head and leg muscle</tissue>
    </source>
</reference>
<gene>
    <name evidence="3" type="ORF">BDFB_002303</name>
</gene>
<organism evidence="3 4">
    <name type="scientific">Asbolus verrucosus</name>
    <name type="common">Desert ironclad beetle</name>
    <dbReference type="NCBI Taxonomy" id="1661398"/>
    <lineage>
        <taxon>Eukaryota</taxon>
        <taxon>Metazoa</taxon>
        <taxon>Ecdysozoa</taxon>
        <taxon>Arthropoda</taxon>
        <taxon>Hexapoda</taxon>
        <taxon>Insecta</taxon>
        <taxon>Pterygota</taxon>
        <taxon>Neoptera</taxon>
        <taxon>Endopterygota</taxon>
        <taxon>Coleoptera</taxon>
        <taxon>Polyphaga</taxon>
        <taxon>Cucujiformia</taxon>
        <taxon>Tenebrionidae</taxon>
        <taxon>Pimeliinae</taxon>
        <taxon>Asbolus</taxon>
    </lineage>
</organism>
<sequence>MAENNEHGRGVNEYVLGTLDDDSDDESDEEEMECGDREETEYEEKTLREIFVIKGDVEKVANEIRQIATGEKEKCDKYAEYLLQTIIKLDNIDTKNNANIREARKGAILYAQTSLQVLDTKLNSVTSNGEQN</sequence>
<dbReference type="Gene3D" id="1.20.58.120">
    <property type="entry name" value="BAG domain"/>
    <property type="match status" value="1"/>
</dbReference>
<evidence type="ECO:0000256" key="1">
    <source>
        <dbReference type="SAM" id="MobiDB-lite"/>
    </source>
</evidence>
<comment type="caution">
    <text evidence="3">The sequence shown here is derived from an EMBL/GenBank/DDBJ whole genome shotgun (WGS) entry which is preliminary data.</text>
</comment>
<dbReference type="GO" id="GO:0051087">
    <property type="term" value="F:protein-folding chaperone binding"/>
    <property type="evidence" value="ECO:0007669"/>
    <property type="project" value="InterPro"/>
</dbReference>
<dbReference type="EMBL" id="QDEB01091026">
    <property type="protein sequence ID" value="RZC33197.1"/>
    <property type="molecule type" value="Genomic_DNA"/>
</dbReference>
<accession>A0A482VL02</accession>
<evidence type="ECO:0000313" key="4">
    <source>
        <dbReference type="Proteomes" id="UP000292052"/>
    </source>
</evidence>
<dbReference type="Proteomes" id="UP000292052">
    <property type="component" value="Unassembled WGS sequence"/>
</dbReference>
<dbReference type="PROSITE" id="PS51035">
    <property type="entry name" value="BAG"/>
    <property type="match status" value="1"/>
</dbReference>
<dbReference type="OrthoDB" id="333905at2759"/>
<feature type="compositionally biased region" description="Acidic residues" evidence="1">
    <location>
        <begin position="19"/>
        <end position="41"/>
    </location>
</feature>
<feature type="region of interest" description="Disordered" evidence="1">
    <location>
        <begin position="1"/>
        <end position="41"/>
    </location>
</feature>
<dbReference type="Pfam" id="PF02179">
    <property type="entry name" value="BAG"/>
    <property type="match status" value="1"/>
</dbReference>
<feature type="domain" description="BAG" evidence="2">
    <location>
        <begin position="73"/>
        <end position="122"/>
    </location>
</feature>
<name>A0A482VL02_ASBVE</name>
<proteinExistence type="predicted"/>